<accession>D2THS0</accession>
<reference evidence="2 3" key="1">
    <citation type="journal article" date="2010" name="J. Bacteriol.">
        <title>The Citrobacter rodentium genome sequence reveals convergent evolution with human pathogenic Escherichia coli.</title>
        <authorList>
            <person name="Petty N.K."/>
            <person name="Bulgin R."/>
            <person name="Crepin V.F."/>
            <person name="Cerdeno-Tarraga A.M."/>
            <person name="Schroeder G.N."/>
            <person name="Quail M.A."/>
            <person name="Lennard N."/>
            <person name="Corton C."/>
            <person name="Barron A."/>
            <person name="Clark L."/>
            <person name="Toribio A.L."/>
            <person name="Parkhill J."/>
            <person name="Dougan G."/>
            <person name="Frankel G."/>
            <person name="Thomson N.R."/>
        </authorList>
    </citation>
    <scope>NUCLEOTIDE SEQUENCE [LARGE SCALE GENOMIC DNA]</scope>
    <source>
        <strain evidence="2 3">ICC168</strain>
    </source>
</reference>
<keyword evidence="1" id="KW-0472">Membrane</keyword>
<sequence>MSIWLSIAPYFFTLPLVGLLASLVFHSQNLNVSFRSIGVRLENGKYPTLSLFF</sequence>
<gene>
    <name evidence="2" type="ordered locus">ROD_27581</name>
</gene>
<evidence type="ECO:0000313" key="2">
    <source>
        <dbReference type="EMBL" id="CBG89502.1"/>
    </source>
</evidence>
<dbReference type="AlphaFoldDB" id="D2THS0"/>
<dbReference type="HOGENOM" id="CLU_3059964_0_0_6"/>
<dbReference type="KEGG" id="cro:ROD_27581"/>
<evidence type="ECO:0000256" key="1">
    <source>
        <dbReference type="SAM" id="Phobius"/>
    </source>
</evidence>
<protein>
    <submittedName>
        <fullName evidence="2">Exported protein</fullName>
    </submittedName>
</protein>
<keyword evidence="3" id="KW-1185">Reference proteome</keyword>
<organism evidence="2 3">
    <name type="scientific">Citrobacter rodentium (strain ICC168)</name>
    <name type="common">Citrobacter freundii biotype 4280</name>
    <dbReference type="NCBI Taxonomy" id="637910"/>
    <lineage>
        <taxon>Bacteria</taxon>
        <taxon>Pseudomonadati</taxon>
        <taxon>Pseudomonadota</taxon>
        <taxon>Gammaproteobacteria</taxon>
        <taxon>Enterobacterales</taxon>
        <taxon>Enterobacteriaceae</taxon>
        <taxon>Citrobacter</taxon>
    </lineage>
</organism>
<dbReference type="Proteomes" id="UP000001889">
    <property type="component" value="Chromosome"/>
</dbReference>
<keyword evidence="1" id="KW-0812">Transmembrane</keyword>
<dbReference type="STRING" id="637910.ROD_27581"/>
<keyword evidence="1" id="KW-1133">Transmembrane helix</keyword>
<dbReference type="EMBL" id="FN543502">
    <property type="protein sequence ID" value="CBG89502.1"/>
    <property type="molecule type" value="Genomic_DNA"/>
</dbReference>
<feature type="transmembrane region" description="Helical" evidence="1">
    <location>
        <begin position="6"/>
        <end position="25"/>
    </location>
</feature>
<proteinExistence type="predicted"/>
<name>D2THS0_CITRI</name>
<evidence type="ECO:0000313" key="3">
    <source>
        <dbReference type="Proteomes" id="UP000001889"/>
    </source>
</evidence>